<dbReference type="RefSeq" id="WP_184857547.1">
    <property type="nucleotide sequence ID" value="NZ_JACHLK010000004.1"/>
</dbReference>
<dbReference type="InterPro" id="IPR013154">
    <property type="entry name" value="ADH-like_N"/>
</dbReference>
<dbReference type="GO" id="GO:0070402">
    <property type="term" value="F:NADPH binding"/>
    <property type="evidence" value="ECO:0007669"/>
    <property type="project" value="TreeGrafter"/>
</dbReference>
<dbReference type="Pfam" id="PF08240">
    <property type="entry name" value="ADH_N"/>
    <property type="match status" value="1"/>
</dbReference>
<comment type="caution">
    <text evidence="4">The sequence shown here is derived from an EMBL/GenBank/DDBJ whole genome shotgun (WGS) entry which is preliminary data.</text>
</comment>
<evidence type="ECO:0000259" key="3">
    <source>
        <dbReference type="SMART" id="SM00829"/>
    </source>
</evidence>
<dbReference type="Gene3D" id="3.40.50.720">
    <property type="entry name" value="NAD(P)-binding Rossmann-like Domain"/>
    <property type="match status" value="1"/>
</dbReference>
<proteinExistence type="predicted"/>
<accession>A0A7X0PDP0</accession>
<name>A0A7X0PDP0_9BURK</name>
<keyword evidence="5" id="KW-1185">Reference proteome</keyword>
<dbReference type="InterPro" id="IPR013149">
    <property type="entry name" value="ADH-like_C"/>
</dbReference>
<organism evidence="4 5">
    <name type="scientific">Acidovorax soli</name>
    <dbReference type="NCBI Taxonomy" id="592050"/>
    <lineage>
        <taxon>Bacteria</taxon>
        <taxon>Pseudomonadati</taxon>
        <taxon>Pseudomonadota</taxon>
        <taxon>Betaproteobacteria</taxon>
        <taxon>Burkholderiales</taxon>
        <taxon>Comamonadaceae</taxon>
        <taxon>Acidovorax</taxon>
    </lineage>
</organism>
<sequence>MHALVFHQFGDADVLRHEVVPDPVPAPGQALVRMRAVGLNFADIYRRKGNYHLAGSPPWILGYEGAGEIVSAPPGSGLQAGQRVGFADSPFANAGLCAVDVDRLIPLPDAISFDTAAGSLLQGLTAQYLCRDSYAVRPGDWAVVHAAAGGVGLLLVQMLRRLGARVIAIASTEAKRQAVRGLGVDEVLPTEHWLQAVQAITGGRGADVVYDSVGTTLPDSLAAARTGGTVVFYGMAAGDPAPVDPRLLMDRSLALVGGDLWNVLTTAQERRSRAEQLFEWIQTGDVQLRIAHRFALRDGAQAHRALEGRQTIGKVVMQVE</sequence>
<dbReference type="GO" id="GO:0003960">
    <property type="term" value="F:quinone reductase (NADPH) activity"/>
    <property type="evidence" value="ECO:0007669"/>
    <property type="project" value="UniProtKB-EC"/>
</dbReference>
<dbReference type="PANTHER" id="PTHR48106:SF13">
    <property type="entry name" value="QUINONE OXIDOREDUCTASE-RELATED"/>
    <property type="match status" value="1"/>
</dbReference>
<reference evidence="4 5" key="1">
    <citation type="submission" date="2020-08" db="EMBL/GenBank/DDBJ databases">
        <title>Functional genomics of gut bacteria from endangered species of beetles.</title>
        <authorList>
            <person name="Carlos-Shanley C."/>
        </authorList>
    </citation>
    <scope>NUCLEOTIDE SEQUENCE [LARGE SCALE GENOMIC DNA]</scope>
    <source>
        <strain evidence="4 5">S00198</strain>
    </source>
</reference>
<keyword evidence="1" id="KW-0521">NADP</keyword>
<evidence type="ECO:0000313" key="4">
    <source>
        <dbReference type="EMBL" id="MBB6560000.1"/>
    </source>
</evidence>
<dbReference type="CDD" id="cd05286">
    <property type="entry name" value="QOR2"/>
    <property type="match status" value="1"/>
</dbReference>
<dbReference type="InterPro" id="IPR011032">
    <property type="entry name" value="GroES-like_sf"/>
</dbReference>
<dbReference type="EMBL" id="JACHLK010000004">
    <property type="protein sequence ID" value="MBB6560000.1"/>
    <property type="molecule type" value="Genomic_DNA"/>
</dbReference>
<dbReference type="SUPFAM" id="SSF51735">
    <property type="entry name" value="NAD(P)-binding Rossmann-fold domains"/>
    <property type="match status" value="1"/>
</dbReference>
<dbReference type="InterPro" id="IPR020843">
    <property type="entry name" value="ER"/>
</dbReference>
<dbReference type="GO" id="GO:0005829">
    <property type="term" value="C:cytosol"/>
    <property type="evidence" value="ECO:0007669"/>
    <property type="project" value="TreeGrafter"/>
</dbReference>
<dbReference type="SMART" id="SM00829">
    <property type="entry name" value="PKS_ER"/>
    <property type="match status" value="1"/>
</dbReference>
<evidence type="ECO:0000256" key="1">
    <source>
        <dbReference type="ARBA" id="ARBA00022857"/>
    </source>
</evidence>
<protein>
    <submittedName>
        <fullName evidence="4">NADPH2:quinone reductase</fullName>
        <ecNumber evidence="4">1.6.5.5</ecNumber>
    </submittedName>
</protein>
<evidence type="ECO:0000256" key="2">
    <source>
        <dbReference type="ARBA" id="ARBA00023002"/>
    </source>
</evidence>
<dbReference type="SUPFAM" id="SSF50129">
    <property type="entry name" value="GroES-like"/>
    <property type="match status" value="1"/>
</dbReference>
<evidence type="ECO:0000313" key="5">
    <source>
        <dbReference type="Proteomes" id="UP000575083"/>
    </source>
</evidence>
<feature type="domain" description="Enoyl reductase (ER)" evidence="3">
    <location>
        <begin position="10"/>
        <end position="317"/>
    </location>
</feature>
<dbReference type="GO" id="GO:0035925">
    <property type="term" value="F:mRNA 3'-UTR AU-rich region binding"/>
    <property type="evidence" value="ECO:0007669"/>
    <property type="project" value="TreeGrafter"/>
</dbReference>
<gene>
    <name evidence="4" type="ORF">HNP48_002672</name>
</gene>
<dbReference type="InterPro" id="IPR047618">
    <property type="entry name" value="QOR-like"/>
</dbReference>
<dbReference type="PANTHER" id="PTHR48106">
    <property type="entry name" value="QUINONE OXIDOREDUCTASE PIG3-RELATED"/>
    <property type="match status" value="1"/>
</dbReference>
<dbReference type="Gene3D" id="3.90.180.10">
    <property type="entry name" value="Medium-chain alcohol dehydrogenases, catalytic domain"/>
    <property type="match status" value="1"/>
</dbReference>
<dbReference type="EC" id="1.6.5.5" evidence="4"/>
<dbReference type="AlphaFoldDB" id="A0A7X0PDP0"/>
<dbReference type="InterPro" id="IPR036291">
    <property type="entry name" value="NAD(P)-bd_dom_sf"/>
</dbReference>
<keyword evidence="2 4" id="KW-0560">Oxidoreductase</keyword>
<dbReference type="Pfam" id="PF00107">
    <property type="entry name" value="ADH_zinc_N"/>
    <property type="match status" value="1"/>
</dbReference>
<dbReference type="Proteomes" id="UP000575083">
    <property type="component" value="Unassembled WGS sequence"/>
</dbReference>